<name>A0A9P7UW42_9AGAR</name>
<gene>
    <name evidence="2" type="ORF">E1B28_005377</name>
</gene>
<dbReference type="InterPro" id="IPR046522">
    <property type="entry name" value="DUF6699"/>
</dbReference>
<evidence type="ECO:0000313" key="3">
    <source>
        <dbReference type="Proteomes" id="UP001049176"/>
    </source>
</evidence>
<dbReference type="AlphaFoldDB" id="A0A9P7UW42"/>
<evidence type="ECO:0000259" key="1">
    <source>
        <dbReference type="Pfam" id="PF20415"/>
    </source>
</evidence>
<dbReference type="EMBL" id="CM032183">
    <property type="protein sequence ID" value="KAG7094549.1"/>
    <property type="molecule type" value="Genomic_DNA"/>
</dbReference>
<dbReference type="Proteomes" id="UP001049176">
    <property type="component" value="Chromosome 3"/>
</dbReference>
<evidence type="ECO:0000313" key="2">
    <source>
        <dbReference type="EMBL" id="KAG7094549.1"/>
    </source>
</evidence>
<dbReference type="OrthoDB" id="3172906at2759"/>
<dbReference type="KEGG" id="more:E1B28_005377"/>
<organism evidence="2 3">
    <name type="scientific">Marasmius oreades</name>
    <name type="common">fairy-ring Marasmius</name>
    <dbReference type="NCBI Taxonomy" id="181124"/>
    <lineage>
        <taxon>Eukaryota</taxon>
        <taxon>Fungi</taxon>
        <taxon>Dikarya</taxon>
        <taxon>Basidiomycota</taxon>
        <taxon>Agaricomycotina</taxon>
        <taxon>Agaricomycetes</taxon>
        <taxon>Agaricomycetidae</taxon>
        <taxon>Agaricales</taxon>
        <taxon>Marasmiineae</taxon>
        <taxon>Marasmiaceae</taxon>
        <taxon>Marasmius</taxon>
    </lineage>
</organism>
<reference evidence="2" key="1">
    <citation type="journal article" date="2021" name="Genome Biol. Evol.">
        <title>The assembled and annotated genome of the fairy-ring fungus Marasmius oreades.</title>
        <authorList>
            <person name="Hiltunen M."/>
            <person name="Ament-Velasquez S.L."/>
            <person name="Johannesson H."/>
        </authorList>
    </citation>
    <scope>NUCLEOTIDE SEQUENCE</scope>
    <source>
        <strain evidence="2">03SP1</strain>
    </source>
</reference>
<comment type="caution">
    <text evidence="2">The sequence shown here is derived from an EMBL/GenBank/DDBJ whole genome shotgun (WGS) entry which is preliminary data.</text>
</comment>
<dbReference type="RefSeq" id="XP_043011019.1">
    <property type="nucleotide sequence ID" value="XM_043149935.1"/>
</dbReference>
<sequence length="222" mass="24640">MAVQLSQSTDHHKARGTWAIEERSGHALCNNTQEANLRLQSPSATTTTPCTSDLYLPLPFPECDGDNHGTNVTETIPPPPLDRWQCVRLPSQSDSETGVNLHSSLLNPRRAGVHWDVLDSNGRVAEWLKERWHPVKDLASRPALPSMSVVHPWLPWPITVHASGMDSRGVTVADVLLAVSSNLMIPIDETGRTRMWYLRGRQMFVGLRTSEIGGDVWELVVA</sequence>
<proteinExistence type="predicted"/>
<dbReference type="GeneID" id="66074453"/>
<accession>A0A9P7UW42</accession>
<protein>
    <recommendedName>
        <fullName evidence="1">DUF6699 domain-containing protein</fullName>
    </recommendedName>
</protein>
<feature type="domain" description="DUF6699" evidence="1">
    <location>
        <begin position="130"/>
        <end position="187"/>
    </location>
</feature>
<dbReference type="Pfam" id="PF20415">
    <property type="entry name" value="DUF6699"/>
    <property type="match status" value="1"/>
</dbReference>
<keyword evidence="3" id="KW-1185">Reference proteome</keyword>